<sequence length="203" mass="22436">MSFVLDVEQLAGIYGTPAQASIVKEIDYLDDVYRPFVEKAPFVALATVSEDGIDCSPRGDQPGFVRVQDQKTLIMPDRRGNNRIDSLANIVRDPRTSFLFLIPGSNTVLRVNGQARVSIDPELLASFEVEGKVPRSAIVLTIDKVYFQCARAVMRAGLWDIDTHIDPKSLPTAGEMLSNLSEGTVGGKTYDEGWAKRAKETMW</sequence>
<evidence type="ECO:0000259" key="1">
    <source>
        <dbReference type="Pfam" id="PF01243"/>
    </source>
</evidence>
<name>A0ABQ5UQI2_9HYPH</name>
<evidence type="ECO:0000313" key="2">
    <source>
        <dbReference type="EMBL" id="GLQ17523.1"/>
    </source>
</evidence>
<dbReference type="NCBIfam" id="TIGR04025">
    <property type="entry name" value="PPOX_FMN_DR2398"/>
    <property type="match status" value="1"/>
</dbReference>
<protein>
    <submittedName>
        <fullName evidence="2">Pyridoxamine 5'-phosphate oxidase</fullName>
    </submittedName>
</protein>
<dbReference type="Pfam" id="PF01243">
    <property type="entry name" value="PNPOx_N"/>
    <property type="match status" value="1"/>
</dbReference>
<feature type="domain" description="Pyridoxamine 5'-phosphate oxidase N-terminal" evidence="1">
    <location>
        <begin position="29"/>
        <end position="149"/>
    </location>
</feature>
<dbReference type="SUPFAM" id="SSF50475">
    <property type="entry name" value="FMN-binding split barrel"/>
    <property type="match status" value="1"/>
</dbReference>
<dbReference type="Gene3D" id="2.30.110.10">
    <property type="entry name" value="Electron Transport, Fmn-binding Protein, Chain A"/>
    <property type="match status" value="1"/>
</dbReference>
<proteinExistence type="predicted"/>
<dbReference type="PANTHER" id="PTHR42815">
    <property type="entry name" value="FAD-BINDING, PUTATIVE (AFU_ORTHOLOGUE AFUA_6G07600)-RELATED"/>
    <property type="match status" value="1"/>
</dbReference>
<reference evidence="2" key="1">
    <citation type="journal article" date="2014" name="Int. J. Syst. Evol. Microbiol.">
        <title>Complete genome of a new Firmicutes species belonging to the dominant human colonic microbiota ('Ruminococcus bicirculans') reveals two chromosomes and a selective capacity to utilize plant glucans.</title>
        <authorList>
            <consortium name="NISC Comparative Sequencing Program"/>
            <person name="Wegmann U."/>
            <person name="Louis P."/>
            <person name="Goesmann A."/>
            <person name="Henrissat B."/>
            <person name="Duncan S.H."/>
            <person name="Flint H.J."/>
        </authorList>
    </citation>
    <scope>NUCLEOTIDE SEQUENCE</scope>
    <source>
        <strain evidence="2">NBRC 107169</strain>
    </source>
</reference>
<comment type="caution">
    <text evidence="2">The sequence shown here is derived from an EMBL/GenBank/DDBJ whole genome shotgun (WGS) entry which is preliminary data.</text>
</comment>
<accession>A0ABQ5UQI2</accession>
<dbReference type="Proteomes" id="UP001161405">
    <property type="component" value="Unassembled WGS sequence"/>
</dbReference>
<reference evidence="2" key="2">
    <citation type="submission" date="2023-01" db="EMBL/GenBank/DDBJ databases">
        <title>Draft genome sequence of Maritalea porphyrae strain NBRC 107169.</title>
        <authorList>
            <person name="Sun Q."/>
            <person name="Mori K."/>
        </authorList>
    </citation>
    <scope>NUCLEOTIDE SEQUENCE</scope>
    <source>
        <strain evidence="2">NBRC 107169</strain>
    </source>
</reference>
<organism evidence="2 3">
    <name type="scientific">Maritalea porphyrae</name>
    <dbReference type="NCBI Taxonomy" id="880732"/>
    <lineage>
        <taxon>Bacteria</taxon>
        <taxon>Pseudomonadati</taxon>
        <taxon>Pseudomonadota</taxon>
        <taxon>Alphaproteobacteria</taxon>
        <taxon>Hyphomicrobiales</taxon>
        <taxon>Devosiaceae</taxon>
        <taxon>Maritalea</taxon>
    </lineage>
</organism>
<gene>
    <name evidence="2" type="ORF">GCM10007879_17720</name>
</gene>
<evidence type="ECO:0000313" key="3">
    <source>
        <dbReference type="Proteomes" id="UP001161405"/>
    </source>
</evidence>
<dbReference type="PANTHER" id="PTHR42815:SF2">
    <property type="entry name" value="FAD-BINDING, PUTATIVE (AFU_ORTHOLOGUE AFUA_6G07600)-RELATED"/>
    <property type="match status" value="1"/>
</dbReference>
<dbReference type="InterPro" id="IPR012349">
    <property type="entry name" value="Split_barrel_FMN-bd"/>
</dbReference>
<keyword evidence="3" id="KW-1185">Reference proteome</keyword>
<dbReference type="RefSeq" id="WP_284363729.1">
    <property type="nucleotide sequence ID" value="NZ_BSNI01000002.1"/>
</dbReference>
<dbReference type="EMBL" id="BSNI01000002">
    <property type="protein sequence ID" value="GLQ17523.1"/>
    <property type="molecule type" value="Genomic_DNA"/>
</dbReference>
<dbReference type="InterPro" id="IPR024029">
    <property type="entry name" value="Pyridox_Oxase_FMN-dep"/>
</dbReference>
<dbReference type="InterPro" id="IPR011576">
    <property type="entry name" value="Pyridox_Oxase_N"/>
</dbReference>